<keyword evidence="3" id="KW-1185">Reference proteome</keyword>
<gene>
    <name evidence="2" type="ORF">IRJ41_000985</name>
</gene>
<evidence type="ECO:0000313" key="3">
    <source>
        <dbReference type="Proteomes" id="UP001059041"/>
    </source>
</evidence>
<organism evidence="2 3">
    <name type="scientific">Triplophysa rosa</name>
    <name type="common">Cave loach</name>
    <dbReference type="NCBI Taxonomy" id="992332"/>
    <lineage>
        <taxon>Eukaryota</taxon>
        <taxon>Metazoa</taxon>
        <taxon>Chordata</taxon>
        <taxon>Craniata</taxon>
        <taxon>Vertebrata</taxon>
        <taxon>Euteleostomi</taxon>
        <taxon>Actinopterygii</taxon>
        <taxon>Neopterygii</taxon>
        <taxon>Teleostei</taxon>
        <taxon>Ostariophysi</taxon>
        <taxon>Cypriniformes</taxon>
        <taxon>Nemacheilidae</taxon>
        <taxon>Triplophysa</taxon>
    </lineage>
</organism>
<reference evidence="2" key="1">
    <citation type="submission" date="2021-02" db="EMBL/GenBank/DDBJ databases">
        <title>Comparative genomics reveals that relaxation of natural selection precedes convergent phenotypic evolution of cavefish.</title>
        <authorList>
            <person name="Peng Z."/>
        </authorList>
    </citation>
    <scope>NUCLEOTIDE SEQUENCE</scope>
    <source>
        <tissue evidence="2">Muscle</tissue>
    </source>
</reference>
<dbReference type="Proteomes" id="UP001059041">
    <property type="component" value="Unassembled WGS sequence"/>
</dbReference>
<protein>
    <submittedName>
        <fullName evidence="2">Uncharacterized protein</fullName>
    </submittedName>
</protein>
<accession>A0A9W7T416</accession>
<dbReference type="EMBL" id="JAFHDT010000486">
    <property type="protein sequence ID" value="KAI7789369.1"/>
    <property type="molecule type" value="Genomic_DNA"/>
</dbReference>
<dbReference type="AlphaFoldDB" id="A0A9W7T416"/>
<feature type="compositionally biased region" description="Acidic residues" evidence="1">
    <location>
        <begin position="253"/>
        <end position="264"/>
    </location>
</feature>
<sequence>MVVDGNNSDELNLLEFISQTQKALQEQQCILGALKTELDLHDDCVVHQWVSDIQQWAEENDRYGSGDLKRLQEEIEGLTVSIKRRTQRLYSQTDSNKRRHSLRHRRNEEKKKLAAAVEEYNSIADSSQQLGSVEDFFIAETVAWPWQIPGNTESVPFLTKRKVFDRVMAVRRLQEEKSLICKEMQQHWMVLTQKSSKLEALISEISSKTVISTLSDAARKGLLCIVRKKRHDLKHLMQLVRAGYMNIFSQEDMMSEESELEQEEEVQKELSESNSSSDDD</sequence>
<feature type="region of interest" description="Disordered" evidence="1">
    <location>
        <begin position="253"/>
        <end position="280"/>
    </location>
</feature>
<comment type="caution">
    <text evidence="2">The sequence shown here is derived from an EMBL/GenBank/DDBJ whole genome shotgun (WGS) entry which is preliminary data.</text>
</comment>
<evidence type="ECO:0000313" key="2">
    <source>
        <dbReference type="EMBL" id="KAI7789369.1"/>
    </source>
</evidence>
<name>A0A9W7T416_TRIRA</name>
<evidence type="ECO:0000256" key="1">
    <source>
        <dbReference type="SAM" id="MobiDB-lite"/>
    </source>
</evidence>
<feature type="region of interest" description="Disordered" evidence="1">
    <location>
        <begin position="89"/>
        <end position="109"/>
    </location>
</feature>
<proteinExistence type="predicted"/>